<dbReference type="InterPro" id="IPR003660">
    <property type="entry name" value="HAMP_dom"/>
</dbReference>
<feature type="coiled-coil region" evidence="4">
    <location>
        <begin position="180"/>
        <end position="215"/>
    </location>
</feature>
<keyword evidence="10" id="KW-1185">Reference proteome</keyword>
<keyword evidence="6" id="KW-0472">Membrane</keyword>
<dbReference type="RefSeq" id="WP_366921806.1">
    <property type="nucleotide sequence ID" value="NZ_CP121694.1"/>
</dbReference>
<sequence length="599" mass="65155">MILLKKDKSKNKNVNEKKNRKLGKAETEDKNLNNKKTKIATKLVLGYLLVVVVFAGAVYYTWSNLDRLQQSQEHKDAQYRNLASVEEMVSLVNEKYILAADLLITNNEKSLDKIEPVEKRLLVITEQMTHQSLGENENYLLNRILQYDSDFNKALEEQMLPAWRNSNNVNMQNRIFSMTLGSLKDRISELSKKLTALLEKNIAEAEAESDKVIQATVYALVSSLVVSVLAVIVIALIQARSISTPLKSLTAVANEISQGNLTAEENLQVIGSDEIGQLTRAFKIMTQSLKKVILDVSTASTHLVQSGSQLSGTSTALGSAIQQVAASAEELSAGAEEQQNQVEQSETVVLEITTAMGEVVTKITDTVTLADQARDSTKLGNESVIDMRHQMHAIYQSTSETSKGLQELNQYSIEIGKIISTIGDIAEQTNLLALNAAIEAARAGNQGRGFAVVAEEVRKLAEQSAKAAHEISSLVTNIQSGTGKVVDVMYGSMEQVKQGGEVVERAGAQFEGINQVISDMVQAVNAVHKAAEIASGEITNIEMVMKEVRQGSVQAAEASHEVASSTEHQNTSINGLIVNADELVGLSDKLTQTIGKFKV</sequence>
<dbReference type="SMART" id="SM00283">
    <property type="entry name" value="MA"/>
    <property type="match status" value="1"/>
</dbReference>
<dbReference type="Pfam" id="PF00672">
    <property type="entry name" value="HAMP"/>
    <property type="match status" value="1"/>
</dbReference>
<dbReference type="PROSITE" id="PS50111">
    <property type="entry name" value="CHEMOTAXIS_TRANSDUC_2"/>
    <property type="match status" value="1"/>
</dbReference>
<dbReference type="InterPro" id="IPR004090">
    <property type="entry name" value="Chemotax_Me-accpt_rcpt"/>
</dbReference>
<dbReference type="PANTHER" id="PTHR32089">
    <property type="entry name" value="METHYL-ACCEPTING CHEMOTAXIS PROTEIN MCPB"/>
    <property type="match status" value="1"/>
</dbReference>
<feature type="region of interest" description="Disordered" evidence="5">
    <location>
        <begin position="1"/>
        <end position="29"/>
    </location>
</feature>
<protein>
    <submittedName>
        <fullName evidence="9">Methyl-accepting chemotaxis protein</fullName>
    </submittedName>
</protein>
<feature type="domain" description="Methyl-accepting transducer" evidence="7">
    <location>
        <begin position="313"/>
        <end position="570"/>
    </location>
</feature>
<dbReference type="SUPFAM" id="SSF58104">
    <property type="entry name" value="Methyl-accepting chemotaxis protein (MCP) signaling domain"/>
    <property type="match status" value="1"/>
</dbReference>
<feature type="transmembrane region" description="Helical" evidence="6">
    <location>
        <begin position="43"/>
        <end position="62"/>
    </location>
</feature>
<dbReference type="PANTHER" id="PTHR32089:SF112">
    <property type="entry name" value="LYSOZYME-LIKE PROTEIN-RELATED"/>
    <property type="match status" value="1"/>
</dbReference>
<feature type="compositionally biased region" description="Basic and acidic residues" evidence="5">
    <location>
        <begin position="13"/>
        <end position="29"/>
    </location>
</feature>
<dbReference type="Pfam" id="PF00015">
    <property type="entry name" value="MCPsignal"/>
    <property type="match status" value="1"/>
</dbReference>
<dbReference type="InterPro" id="IPR004089">
    <property type="entry name" value="MCPsignal_dom"/>
</dbReference>
<evidence type="ECO:0000256" key="4">
    <source>
        <dbReference type="SAM" id="Coils"/>
    </source>
</evidence>
<accession>A0AAU0USZ8</accession>
<proteinExistence type="inferred from homology"/>
<dbReference type="GO" id="GO:0007165">
    <property type="term" value="P:signal transduction"/>
    <property type="evidence" value="ECO:0007669"/>
    <property type="project" value="UniProtKB-KW"/>
</dbReference>
<comment type="similarity">
    <text evidence="2">Belongs to the methyl-accepting chemotaxis (MCP) protein family.</text>
</comment>
<dbReference type="GO" id="GO:0004888">
    <property type="term" value="F:transmembrane signaling receptor activity"/>
    <property type="evidence" value="ECO:0007669"/>
    <property type="project" value="InterPro"/>
</dbReference>
<feature type="transmembrane region" description="Helical" evidence="6">
    <location>
        <begin position="217"/>
        <end position="237"/>
    </location>
</feature>
<keyword evidence="6" id="KW-0812">Transmembrane</keyword>
<feature type="coiled-coil region" evidence="4">
    <location>
        <begin position="321"/>
        <end position="348"/>
    </location>
</feature>
<evidence type="ECO:0000256" key="2">
    <source>
        <dbReference type="ARBA" id="ARBA00029447"/>
    </source>
</evidence>
<reference evidence="9 10" key="1">
    <citation type="submission" date="2023-04" db="EMBL/GenBank/DDBJ databases">
        <authorList>
            <person name="Hsu D."/>
        </authorList>
    </citation>
    <scope>NUCLEOTIDE SEQUENCE [LARGE SCALE GENOMIC DNA]</scope>
    <source>
        <strain evidence="9 10">MK1</strain>
    </source>
</reference>
<dbReference type="Proteomes" id="UP001329915">
    <property type="component" value="Chromosome"/>
</dbReference>
<dbReference type="PRINTS" id="PR00260">
    <property type="entry name" value="CHEMTRNSDUCR"/>
</dbReference>
<organism evidence="9 10">
    <name type="scientific">Metallumcola ferriviriculae</name>
    <dbReference type="NCBI Taxonomy" id="3039180"/>
    <lineage>
        <taxon>Bacteria</taxon>
        <taxon>Bacillati</taxon>
        <taxon>Bacillota</taxon>
        <taxon>Clostridia</taxon>
        <taxon>Neomoorellales</taxon>
        <taxon>Desulfitibacteraceae</taxon>
        <taxon>Metallumcola</taxon>
    </lineage>
</organism>
<evidence type="ECO:0000256" key="3">
    <source>
        <dbReference type="PROSITE-ProRule" id="PRU00284"/>
    </source>
</evidence>
<dbReference type="KEGG" id="dbc:MFMK1_002222"/>
<evidence type="ECO:0000256" key="5">
    <source>
        <dbReference type="SAM" id="MobiDB-lite"/>
    </source>
</evidence>
<evidence type="ECO:0000259" key="7">
    <source>
        <dbReference type="PROSITE" id="PS50111"/>
    </source>
</evidence>
<dbReference type="Gene3D" id="6.10.340.10">
    <property type="match status" value="1"/>
</dbReference>
<dbReference type="SMART" id="SM00304">
    <property type="entry name" value="HAMP"/>
    <property type="match status" value="2"/>
</dbReference>
<gene>
    <name evidence="9" type="ORF">MFMK1_002222</name>
</gene>
<name>A0AAU0USZ8_9FIRM</name>
<dbReference type="EMBL" id="CP121694">
    <property type="protein sequence ID" value="WRO22393.1"/>
    <property type="molecule type" value="Genomic_DNA"/>
</dbReference>
<feature type="domain" description="HAMP" evidence="8">
    <location>
        <begin position="240"/>
        <end position="294"/>
    </location>
</feature>
<dbReference type="GO" id="GO:0016020">
    <property type="term" value="C:membrane"/>
    <property type="evidence" value="ECO:0007669"/>
    <property type="project" value="InterPro"/>
</dbReference>
<evidence type="ECO:0000256" key="6">
    <source>
        <dbReference type="SAM" id="Phobius"/>
    </source>
</evidence>
<dbReference type="CDD" id="cd06225">
    <property type="entry name" value="HAMP"/>
    <property type="match status" value="1"/>
</dbReference>
<keyword evidence="4" id="KW-0175">Coiled coil</keyword>
<keyword evidence="6" id="KW-1133">Transmembrane helix</keyword>
<dbReference type="PROSITE" id="PS50885">
    <property type="entry name" value="HAMP"/>
    <property type="match status" value="1"/>
</dbReference>
<evidence type="ECO:0000256" key="1">
    <source>
        <dbReference type="ARBA" id="ARBA00023224"/>
    </source>
</evidence>
<evidence type="ECO:0000313" key="10">
    <source>
        <dbReference type="Proteomes" id="UP001329915"/>
    </source>
</evidence>
<keyword evidence="1 3" id="KW-0807">Transducer</keyword>
<evidence type="ECO:0000259" key="8">
    <source>
        <dbReference type="PROSITE" id="PS50885"/>
    </source>
</evidence>
<dbReference type="Gene3D" id="1.10.287.950">
    <property type="entry name" value="Methyl-accepting chemotaxis protein"/>
    <property type="match status" value="1"/>
</dbReference>
<dbReference type="GO" id="GO:0006935">
    <property type="term" value="P:chemotaxis"/>
    <property type="evidence" value="ECO:0007669"/>
    <property type="project" value="InterPro"/>
</dbReference>
<dbReference type="AlphaFoldDB" id="A0AAU0USZ8"/>
<evidence type="ECO:0000313" key="9">
    <source>
        <dbReference type="EMBL" id="WRO22393.1"/>
    </source>
</evidence>